<evidence type="ECO:0000256" key="5">
    <source>
        <dbReference type="ARBA" id="ARBA00022989"/>
    </source>
</evidence>
<keyword evidence="3" id="KW-0812">Transmembrane</keyword>
<evidence type="ECO:0000259" key="8">
    <source>
        <dbReference type="Pfam" id="PF14416"/>
    </source>
</evidence>
<evidence type="ECO:0000256" key="2">
    <source>
        <dbReference type="ARBA" id="ARBA00007727"/>
    </source>
</evidence>
<dbReference type="InterPro" id="IPR025846">
    <property type="entry name" value="TBL_N"/>
</dbReference>
<evidence type="ECO:0000313" key="9">
    <source>
        <dbReference type="EMBL" id="CAI9092096.1"/>
    </source>
</evidence>
<keyword evidence="6" id="KW-0472">Membrane</keyword>
<keyword evidence="10" id="KW-1185">Reference proteome</keyword>
<dbReference type="AlphaFoldDB" id="A0AAV1C910"/>
<keyword evidence="5" id="KW-1133">Transmembrane helix</keyword>
<gene>
    <name evidence="9" type="ORF">OLC1_LOCUS3853</name>
</gene>
<evidence type="ECO:0000313" key="10">
    <source>
        <dbReference type="Proteomes" id="UP001161247"/>
    </source>
</evidence>
<protein>
    <submittedName>
        <fullName evidence="9">OLC1v1027251C1</fullName>
    </submittedName>
</protein>
<dbReference type="Proteomes" id="UP001161247">
    <property type="component" value="Chromosome 1"/>
</dbReference>
<dbReference type="PANTHER" id="PTHR32285">
    <property type="entry name" value="PROTEIN TRICHOME BIREFRINGENCE-LIKE 9-RELATED"/>
    <property type="match status" value="1"/>
</dbReference>
<evidence type="ECO:0000256" key="4">
    <source>
        <dbReference type="ARBA" id="ARBA00022968"/>
    </source>
</evidence>
<name>A0AAV1C910_OLDCO</name>
<evidence type="ECO:0000256" key="3">
    <source>
        <dbReference type="ARBA" id="ARBA00022692"/>
    </source>
</evidence>
<proteinExistence type="inferred from homology"/>
<accession>A0AAV1C910</accession>
<feature type="domain" description="Trichome birefringence-like C-terminal" evidence="7">
    <location>
        <begin position="137"/>
        <end position="431"/>
    </location>
</feature>
<dbReference type="InterPro" id="IPR026057">
    <property type="entry name" value="TBL_C"/>
</dbReference>
<dbReference type="InterPro" id="IPR029962">
    <property type="entry name" value="TBL"/>
</dbReference>
<organism evidence="9 10">
    <name type="scientific">Oldenlandia corymbosa var. corymbosa</name>
    <dbReference type="NCBI Taxonomy" id="529605"/>
    <lineage>
        <taxon>Eukaryota</taxon>
        <taxon>Viridiplantae</taxon>
        <taxon>Streptophyta</taxon>
        <taxon>Embryophyta</taxon>
        <taxon>Tracheophyta</taxon>
        <taxon>Spermatophyta</taxon>
        <taxon>Magnoliopsida</taxon>
        <taxon>eudicotyledons</taxon>
        <taxon>Gunneridae</taxon>
        <taxon>Pentapetalae</taxon>
        <taxon>asterids</taxon>
        <taxon>lamiids</taxon>
        <taxon>Gentianales</taxon>
        <taxon>Rubiaceae</taxon>
        <taxon>Rubioideae</taxon>
        <taxon>Spermacoceae</taxon>
        <taxon>Hedyotis-Oldenlandia complex</taxon>
        <taxon>Oldenlandia</taxon>
    </lineage>
</organism>
<dbReference type="GO" id="GO:0016020">
    <property type="term" value="C:membrane"/>
    <property type="evidence" value="ECO:0007669"/>
    <property type="project" value="UniProtKB-SubCell"/>
</dbReference>
<comment type="subcellular location">
    <subcellularLocation>
        <location evidence="1">Membrane</location>
        <topology evidence="1">Single-pass membrane protein</topology>
    </subcellularLocation>
</comment>
<reference evidence="9" key="1">
    <citation type="submission" date="2023-03" db="EMBL/GenBank/DDBJ databases">
        <authorList>
            <person name="Julca I."/>
        </authorList>
    </citation>
    <scope>NUCLEOTIDE SEQUENCE</scope>
</reference>
<dbReference type="Pfam" id="PF14416">
    <property type="entry name" value="PMR5N"/>
    <property type="match status" value="1"/>
</dbReference>
<dbReference type="GO" id="GO:0005794">
    <property type="term" value="C:Golgi apparatus"/>
    <property type="evidence" value="ECO:0007669"/>
    <property type="project" value="TreeGrafter"/>
</dbReference>
<comment type="similarity">
    <text evidence="2">Belongs to the PC-esterase family. TBL subfamily.</text>
</comment>
<sequence>MASLSDEKEKHSPSAVYPTTPSPKAFWIGGVAAVFLILASSHIISSWSAGTSVDDYVYGVINPLTDAPQNKSTHSGQDISVDSECDLYHGRWVYDSRGPLYKNDSCPILTPSQNCQGNGRPDKDYENWRWKPDDCEIPRFDASKFLNLMRGKTLAFVGDSLARNQMMSLLCILSQVEFPKHIINERMHFYHFESTSTTILRKWSAWLVNKTTDKFDFAPDGLDKLHLDVPDERFMEFIPRFDVLVVSSGHWFSSKKAAYILNNEVVGGQSWWPKKSRKMKVNNIKAFAISFETALSAIVTHPNYTGLTIVRSFSPDHYERGAWNTGGSCMGKVQPLKSGEMNENKRTTKMYYQQVKGFSRAMKKMTNKSKLKLMDITEAFGYRHDGHPGPYKDADPNKIKEIGPDGKPPPQDCIHWCMPGPVDTWNEILFEVLKREYNVRFDVTS</sequence>
<evidence type="ECO:0000259" key="7">
    <source>
        <dbReference type="Pfam" id="PF13839"/>
    </source>
</evidence>
<evidence type="ECO:0000256" key="1">
    <source>
        <dbReference type="ARBA" id="ARBA00004167"/>
    </source>
</evidence>
<keyword evidence="4" id="KW-0735">Signal-anchor</keyword>
<evidence type="ECO:0000256" key="6">
    <source>
        <dbReference type="ARBA" id="ARBA00023136"/>
    </source>
</evidence>
<dbReference type="PANTHER" id="PTHR32285:SF18">
    <property type="entry name" value="PROTEIN TRICHOME BIREFRINGENCE-LIKE 18"/>
    <property type="match status" value="1"/>
</dbReference>
<dbReference type="Pfam" id="PF13839">
    <property type="entry name" value="PC-Esterase"/>
    <property type="match status" value="1"/>
</dbReference>
<dbReference type="EMBL" id="OX459118">
    <property type="protein sequence ID" value="CAI9092096.1"/>
    <property type="molecule type" value="Genomic_DNA"/>
</dbReference>
<dbReference type="GO" id="GO:0016413">
    <property type="term" value="F:O-acetyltransferase activity"/>
    <property type="evidence" value="ECO:0007669"/>
    <property type="project" value="InterPro"/>
</dbReference>
<feature type="domain" description="Trichome birefringence-like N-terminal" evidence="8">
    <location>
        <begin position="84"/>
        <end position="136"/>
    </location>
</feature>